<organism evidence="2 3">
    <name type="scientific">Dreissena polymorpha</name>
    <name type="common">Zebra mussel</name>
    <name type="synonym">Mytilus polymorpha</name>
    <dbReference type="NCBI Taxonomy" id="45954"/>
    <lineage>
        <taxon>Eukaryota</taxon>
        <taxon>Metazoa</taxon>
        <taxon>Spiralia</taxon>
        <taxon>Lophotrochozoa</taxon>
        <taxon>Mollusca</taxon>
        <taxon>Bivalvia</taxon>
        <taxon>Autobranchia</taxon>
        <taxon>Heteroconchia</taxon>
        <taxon>Euheterodonta</taxon>
        <taxon>Imparidentia</taxon>
        <taxon>Neoheterodontei</taxon>
        <taxon>Myida</taxon>
        <taxon>Dreissenoidea</taxon>
        <taxon>Dreissenidae</taxon>
        <taxon>Dreissena</taxon>
    </lineage>
</organism>
<reference evidence="2" key="1">
    <citation type="journal article" date="2019" name="bioRxiv">
        <title>The Genome of the Zebra Mussel, Dreissena polymorpha: A Resource for Invasive Species Research.</title>
        <authorList>
            <person name="McCartney M.A."/>
            <person name="Auch B."/>
            <person name="Kono T."/>
            <person name="Mallez S."/>
            <person name="Zhang Y."/>
            <person name="Obille A."/>
            <person name="Becker A."/>
            <person name="Abrahante J.E."/>
            <person name="Garbe J."/>
            <person name="Badalamenti J.P."/>
            <person name="Herman A."/>
            <person name="Mangelson H."/>
            <person name="Liachko I."/>
            <person name="Sullivan S."/>
            <person name="Sone E.D."/>
            <person name="Koren S."/>
            <person name="Silverstein K.A.T."/>
            <person name="Beckman K.B."/>
            <person name="Gohl D.M."/>
        </authorList>
    </citation>
    <scope>NUCLEOTIDE SEQUENCE</scope>
    <source>
        <strain evidence="2">Duluth1</strain>
        <tissue evidence="2">Whole animal</tissue>
    </source>
</reference>
<feature type="region of interest" description="Disordered" evidence="1">
    <location>
        <begin position="71"/>
        <end position="91"/>
    </location>
</feature>
<keyword evidence="3" id="KW-1185">Reference proteome</keyword>
<name>A0A9D4FFS2_DREPO</name>
<evidence type="ECO:0000313" key="3">
    <source>
        <dbReference type="Proteomes" id="UP000828390"/>
    </source>
</evidence>
<comment type="caution">
    <text evidence="2">The sequence shown here is derived from an EMBL/GenBank/DDBJ whole genome shotgun (WGS) entry which is preliminary data.</text>
</comment>
<dbReference type="EMBL" id="JAIWYP010000007">
    <property type="protein sequence ID" value="KAH3796543.1"/>
    <property type="molecule type" value="Genomic_DNA"/>
</dbReference>
<gene>
    <name evidence="2" type="ORF">DPMN_150112</name>
</gene>
<evidence type="ECO:0000313" key="2">
    <source>
        <dbReference type="EMBL" id="KAH3796543.1"/>
    </source>
</evidence>
<evidence type="ECO:0000256" key="1">
    <source>
        <dbReference type="SAM" id="MobiDB-lite"/>
    </source>
</evidence>
<dbReference type="Proteomes" id="UP000828390">
    <property type="component" value="Unassembled WGS sequence"/>
</dbReference>
<reference evidence="2" key="2">
    <citation type="submission" date="2020-11" db="EMBL/GenBank/DDBJ databases">
        <authorList>
            <person name="McCartney M.A."/>
            <person name="Auch B."/>
            <person name="Kono T."/>
            <person name="Mallez S."/>
            <person name="Becker A."/>
            <person name="Gohl D.M."/>
            <person name="Silverstein K.A.T."/>
            <person name="Koren S."/>
            <person name="Bechman K.B."/>
            <person name="Herman A."/>
            <person name="Abrahante J.E."/>
            <person name="Garbe J."/>
        </authorList>
    </citation>
    <scope>NUCLEOTIDE SEQUENCE</scope>
    <source>
        <strain evidence="2">Duluth1</strain>
        <tissue evidence="2">Whole animal</tissue>
    </source>
</reference>
<sequence>MYTRQIYNHMIFIPDVDHYKRDQYRCEVSNAHRNDVIVFHVHGIVLENIKLNDSSRGVILCFGGKPEYPAETPPVLNGDHPPNSRGARNGD</sequence>
<protein>
    <submittedName>
        <fullName evidence="2">Uncharacterized protein</fullName>
    </submittedName>
</protein>
<dbReference type="AlphaFoldDB" id="A0A9D4FFS2"/>
<proteinExistence type="predicted"/>
<accession>A0A9D4FFS2</accession>